<dbReference type="SMART" id="SM00487">
    <property type="entry name" value="DEXDc"/>
    <property type="match status" value="1"/>
</dbReference>
<dbReference type="Gene3D" id="3.40.50.300">
    <property type="entry name" value="P-loop containing nucleotide triphosphate hydrolases"/>
    <property type="match status" value="1"/>
</dbReference>
<evidence type="ECO:0000259" key="6">
    <source>
        <dbReference type="PROSITE" id="PS51194"/>
    </source>
</evidence>
<dbReference type="CDD" id="cd18793">
    <property type="entry name" value="SF2_C_SNF"/>
    <property type="match status" value="1"/>
</dbReference>
<dbReference type="SMART" id="SM00490">
    <property type="entry name" value="HELICc"/>
    <property type="match status" value="1"/>
</dbReference>
<dbReference type="InterPro" id="IPR001650">
    <property type="entry name" value="Helicase_C-like"/>
</dbReference>
<dbReference type="RefSeq" id="XP_036365494.1">
    <property type="nucleotide sequence ID" value="XM_036509601.1"/>
</dbReference>
<dbReference type="Pfam" id="PF25806">
    <property type="entry name" value="RHH_ERCC6L2"/>
    <property type="match status" value="1"/>
</dbReference>
<evidence type="ECO:0000313" key="8">
    <source>
        <dbReference type="RefSeq" id="XP_036365487.1"/>
    </source>
</evidence>
<dbReference type="Pfam" id="PF00176">
    <property type="entry name" value="SNF2-rel_dom"/>
    <property type="match status" value="1"/>
</dbReference>
<name>A0A7E6FF27_9MOLL</name>
<dbReference type="PANTHER" id="PTHR45629">
    <property type="entry name" value="SNF2/RAD54 FAMILY MEMBER"/>
    <property type="match status" value="1"/>
</dbReference>
<dbReference type="InterPro" id="IPR038718">
    <property type="entry name" value="SNF2-like_sf"/>
</dbReference>
<proteinExistence type="predicted"/>
<dbReference type="InterPro" id="IPR050496">
    <property type="entry name" value="SNF2_RAD54_helicase_repair"/>
</dbReference>
<feature type="compositionally biased region" description="Polar residues" evidence="4">
    <location>
        <begin position="946"/>
        <end position="968"/>
    </location>
</feature>
<dbReference type="PROSITE" id="PS51192">
    <property type="entry name" value="HELICASE_ATP_BIND_1"/>
    <property type="match status" value="1"/>
</dbReference>
<evidence type="ECO:0000256" key="4">
    <source>
        <dbReference type="SAM" id="MobiDB-lite"/>
    </source>
</evidence>
<feature type="region of interest" description="Disordered" evidence="4">
    <location>
        <begin position="944"/>
        <end position="968"/>
    </location>
</feature>
<dbReference type="RefSeq" id="XP_036365490.1">
    <property type="nucleotide sequence ID" value="XM_036509597.1"/>
</dbReference>
<dbReference type="KEGG" id="osn:115219667"/>
<feature type="region of interest" description="Disordered" evidence="4">
    <location>
        <begin position="853"/>
        <end position="930"/>
    </location>
</feature>
<evidence type="ECO:0000313" key="11">
    <source>
        <dbReference type="RefSeq" id="XP_036365490.1"/>
    </source>
</evidence>
<dbReference type="InterPro" id="IPR057931">
    <property type="entry name" value="RHH_ERCC6L2"/>
</dbReference>
<gene>
    <name evidence="8 9 10 11 12 13 14" type="primary">LOC115219667</name>
</gene>
<feature type="domain" description="Helicase ATP-binding" evidence="5">
    <location>
        <begin position="52"/>
        <end position="239"/>
    </location>
</feature>
<feature type="domain" description="Helicase C-terminal" evidence="6">
    <location>
        <begin position="427"/>
        <end position="577"/>
    </location>
</feature>
<dbReference type="InterPro" id="IPR027417">
    <property type="entry name" value="P-loop_NTPase"/>
</dbReference>
<comment type="subcellular location">
    <subcellularLocation>
        <location evidence="1">Nucleus</location>
    </subcellularLocation>
</comment>
<protein>
    <submittedName>
        <fullName evidence="8 9">DNA excision repair protein ERCC-6-like 2 isoform X1</fullName>
    </submittedName>
</protein>
<evidence type="ECO:0000259" key="5">
    <source>
        <dbReference type="PROSITE" id="PS51192"/>
    </source>
</evidence>
<dbReference type="InterPro" id="IPR049730">
    <property type="entry name" value="SNF2/RAD54-like_C"/>
</dbReference>
<evidence type="ECO:0000313" key="9">
    <source>
        <dbReference type="RefSeq" id="XP_036365488.1"/>
    </source>
</evidence>
<dbReference type="InterPro" id="IPR014001">
    <property type="entry name" value="Helicase_ATP-bd"/>
</dbReference>
<dbReference type="GO" id="GO:0005634">
    <property type="term" value="C:nucleus"/>
    <property type="evidence" value="ECO:0007669"/>
    <property type="project" value="UniProtKB-SubCell"/>
</dbReference>
<feature type="compositionally biased region" description="Polar residues" evidence="4">
    <location>
        <begin position="916"/>
        <end position="929"/>
    </location>
</feature>
<dbReference type="AlphaFoldDB" id="A0A7E6FF27"/>
<evidence type="ECO:0000313" key="7">
    <source>
        <dbReference type="Proteomes" id="UP000515154"/>
    </source>
</evidence>
<dbReference type="GO" id="GO:0005524">
    <property type="term" value="F:ATP binding"/>
    <property type="evidence" value="ECO:0007669"/>
    <property type="project" value="InterPro"/>
</dbReference>
<dbReference type="RefSeq" id="XP_036365487.1">
    <property type="nucleotide sequence ID" value="XM_036509594.1"/>
</dbReference>
<dbReference type="SUPFAM" id="SSF52540">
    <property type="entry name" value="P-loop containing nucleoside triphosphate hydrolases"/>
    <property type="match status" value="2"/>
</dbReference>
<feature type="compositionally biased region" description="Basic residues" evidence="4">
    <location>
        <begin position="893"/>
        <end position="906"/>
    </location>
</feature>
<dbReference type="GO" id="GO:0016787">
    <property type="term" value="F:hydrolase activity"/>
    <property type="evidence" value="ECO:0007669"/>
    <property type="project" value="UniProtKB-KW"/>
</dbReference>
<dbReference type="Gene3D" id="3.40.50.10810">
    <property type="entry name" value="Tandem AAA-ATPase domain"/>
    <property type="match status" value="1"/>
</dbReference>
<dbReference type="PROSITE" id="PS51194">
    <property type="entry name" value="HELICASE_CTER"/>
    <property type="match status" value="1"/>
</dbReference>
<dbReference type="RefSeq" id="XP_036365489.1">
    <property type="nucleotide sequence ID" value="XM_036509596.1"/>
</dbReference>
<feature type="compositionally biased region" description="Basic residues" evidence="4">
    <location>
        <begin position="995"/>
        <end position="1009"/>
    </location>
</feature>
<keyword evidence="2" id="KW-0378">Hydrolase</keyword>
<dbReference type="FunFam" id="3.40.50.10810:FF:000019">
    <property type="entry name" value="DNA excision repair protein ERCC-6-like 2 isoform X1"/>
    <property type="match status" value="1"/>
</dbReference>
<keyword evidence="3" id="KW-0539">Nucleus</keyword>
<dbReference type="Pfam" id="PF00271">
    <property type="entry name" value="Helicase_C"/>
    <property type="match status" value="1"/>
</dbReference>
<dbReference type="InterPro" id="IPR000330">
    <property type="entry name" value="SNF2_N"/>
</dbReference>
<organism evidence="7 8">
    <name type="scientific">Octopus sinensis</name>
    <name type="common">East Asian common octopus</name>
    <dbReference type="NCBI Taxonomy" id="2607531"/>
    <lineage>
        <taxon>Eukaryota</taxon>
        <taxon>Metazoa</taxon>
        <taxon>Spiralia</taxon>
        <taxon>Lophotrochozoa</taxon>
        <taxon>Mollusca</taxon>
        <taxon>Cephalopoda</taxon>
        <taxon>Coleoidea</taxon>
        <taxon>Octopodiformes</taxon>
        <taxon>Octopoda</taxon>
        <taxon>Incirrata</taxon>
        <taxon>Octopodidae</taxon>
        <taxon>Octopus</taxon>
    </lineage>
</organism>
<sequence length="1009" mass="115623">MDSERPSFDFSPVSEKTAFLLTKPGEDPVYEIPASINQYLRTYQREGVSFLLSHYQNNRGAILGDDMGLGKTVQVIAFISALLGKTGTKDDAFVLKPAFIKKMYAKDKPVKSHTCQPFLIIVPGNVLYNWVAELDTWGYFAIGKFHGKYKEDCLTGMKYDRFEVVLTTFETFRDNKDYLIEFNWAAVIVDEVHKIKELKAQITQALRSFRSLRRYGLTGTALQNNMMELWSIIDWAQPGFLGDRTDFYEEYVKFIMQGQKHDATKRELAEARQAKQKFRDIRDQIMIRRTKMIIKDQLPNKDDNIVFCKLSDFQNKLHSAISQNEDFQNILQASDPCKCGSGKPQKKCCKKKLGKGRSLIFQFLHLLLKVANHPALLLSQRNSTERKTNQFQMIHDKIFRTNQQYQQLTKESLLSLSNSKYCGKMKVLKELLDTFHKNHSKVLLFSYRTQLLDILEVYLQTALYEFCRIDGQVSPKNRSTIVQEFNNDPSIFICLISTKAGGLGLNITGANVVIIFDPNWNPSHDLQAQDRAYRIGQRRDVQVFRLISSCSIEENIYLRQVYKQQLEKVVIGTENAKRYFFGIQGDQQRKGELFGLKNMFSFSEKQSSLVENILERNKKVEKQLAGHKVTKYVSITVKQKETEESNDEWSDEEDFNIEDSSNDSDDNSNDDEEEMETESSSEEESPELMARGDSFKDLGNYGVVHIHKNRQITGASRAEDHMSKCAMEEVLQDQKNSQQLAMECEPYAQQSPDSRKTSKKRKKMTKIKDYNAPKCIPFGENQMIYGETPVAVVRDHLSKMVETLQFSSLEELCQSIIKMSAENRAELLQQFYTKMYGSQISTVFQKLPRFSKSLSTGSSQEESGQNQQKNDSRLTTQDNDQVDAVKKSLNSKTCRKKFTKLHHTHRTKSDFGNPFASPTASTSKTSDSACGNRKYLHHRHLVSDVKYSSNTGNSNSSLDSENPETNLPTVPVDSEAVIFTEADDIFFSGSNPTNTHRKPPPKSKLKFKR</sequence>
<dbReference type="PANTHER" id="PTHR45629:SF7">
    <property type="entry name" value="DNA EXCISION REPAIR PROTEIN ERCC-6-RELATED"/>
    <property type="match status" value="1"/>
</dbReference>
<evidence type="ECO:0000256" key="1">
    <source>
        <dbReference type="ARBA" id="ARBA00004123"/>
    </source>
</evidence>
<feature type="region of interest" description="Disordered" evidence="4">
    <location>
        <begin position="640"/>
        <end position="694"/>
    </location>
</feature>
<evidence type="ECO:0000313" key="14">
    <source>
        <dbReference type="RefSeq" id="XP_036365494.1"/>
    </source>
</evidence>
<feature type="compositionally biased region" description="Low complexity" evidence="4">
    <location>
        <begin position="853"/>
        <end position="869"/>
    </location>
</feature>
<evidence type="ECO:0000256" key="3">
    <source>
        <dbReference type="ARBA" id="ARBA00023242"/>
    </source>
</evidence>
<keyword evidence="7" id="KW-1185">Reference proteome</keyword>
<evidence type="ECO:0000256" key="2">
    <source>
        <dbReference type="ARBA" id="ARBA00022801"/>
    </source>
</evidence>
<dbReference type="Proteomes" id="UP000515154">
    <property type="component" value="Linkage group LG15"/>
</dbReference>
<evidence type="ECO:0000313" key="13">
    <source>
        <dbReference type="RefSeq" id="XP_036365493.1"/>
    </source>
</evidence>
<dbReference type="RefSeq" id="XP_036365491.1">
    <property type="nucleotide sequence ID" value="XM_036509598.1"/>
</dbReference>
<evidence type="ECO:0000313" key="10">
    <source>
        <dbReference type="RefSeq" id="XP_036365489.1"/>
    </source>
</evidence>
<feature type="region of interest" description="Disordered" evidence="4">
    <location>
        <begin position="987"/>
        <end position="1009"/>
    </location>
</feature>
<evidence type="ECO:0000313" key="12">
    <source>
        <dbReference type="RefSeq" id="XP_036365491.1"/>
    </source>
</evidence>
<feature type="compositionally biased region" description="Acidic residues" evidence="4">
    <location>
        <begin position="644"/>
        <end position="686"/>
    </location>
</feature>
<accession>A0A7E6FF27</accession>
<dbReference type="RefSeq" id="XP_036365488.1">
    <property type="nucleotide sequence ID" value="XM_036509595.1"/>
</dbReference>
<reference evidence="8 9" key="1">
    <citation type="submission" date="2025-08" db="UniProtKB">
        <authorList>
            <consortium name="RefSeq"/>
        </authorList>
    </citation>
    <scope>IDENTIFICATION</scope>
</reference>
<dbReference type="RefSeq" id="XP_036365493.1">
    <property type="nucleotide sequence ID" value="XM_036509600.1"/>
</dbReference>